<sequence length="751" mass="80063">MSTMTLKMRLNLAFGSVIALLVTVAVFAVYEAHELDGQTREISDGWLPSVNLAGELRYYAARVRTSHYSHVLATDTNEMRSIESQEEERAAAFERGLSQYEPLVSGDKERQHLSDVQAAWRDYRASGKDILALSNSGDQEGARLAMSGESKTHFQRLDTALGVLKEFNQLGASAAATAADDAYTLTRTLMIVATVLGAMGCFGIGYWLSRIVTRQLGGDPAYAARTVQLMAKGELSHPIALNHSGASLLRDMRDMQERLQAFSSAQIDMANEHERGEIDHRIDAAKFPGQFGVMATAVNDLVAAHLGVQMRVIDLAGRYAIGDLSQDMEKLPGKKAAITETMGTVKRNLQSINNDLQTLVAAAAAGDFSARGDEKRYQFAFKEMIEALNTLMKTADAGLTDVGTVLDALARGDLTHRVEKDYAGAFGRLANDANTTVTKLAEIIAGIKTAAETINTAAAEIAAGNNDLAARTETQAASLEETASSMEELTSTVRQNAENSRQARQLSVSAADVAQRGDTVVTEVVATMSEISASSKRIEDIIGTIDGIAFQTNILALNAAVEAARAGDQGRGFAVVASEVRSLAQRAAEAAKEIKTLIASSVKTVDKGSSLVGEAGQTMQEIMGSVRRVTDIMSEITAASDEQASGIELVNTTIVQMDQATQQNAALVEEASAAARAMETQAVQLNASVAAFVLNGVGAQRSNTLSDGHHARRSHVSQPTSGKHHASRTVSPPKRAPSMAAGSHDADWSEF</sequence>
<reference evidence="11 12" key="1">
    <citation type="submission" date="2020-09" db="EMBL/GenBank/DDBJ databases">
        <title>Pseudoxanthomonas sp. CAU 1598 isolated from sand of Yaerae Beach.</title>
        <authorList>
            <person name="Kim W."/>
        </authorList>
    </citation>
    <scope>NUCLEOTIDE SEQUENCE [LARGE SCALE GENOMIC DNA]</scope>
    <source>
        <strain evidence="11 12">CAU 1598</strain>
    </source>
</reference>
<dbReference type="Gene3D" id="1.10.287.950">
    <property type="entry name" value="Methyl-accepting chemotaxis protein"/>
    <property type="match status" value="1"/>
</dbReference>
<dbReference type="InterPro" id="IPR004089">
    <property type="entry name" value="MCPsignal_dom"/>
</dbReference>
<feature type="coiled-coil region" evidence="6">
    <location>
        <begin position="657"/>
        <end position="688"/>
    </location>
</feature>
<feature type="domain" description="Methyl-accepting transducer" evidence="9">
    <location>
        <begin position="450"/>
        <end position="679"/>
    </location>
</feature>
<feature type="domain" description="HAMP" evidence="10">
    <location>
        <begin position="393"/>
        <end position="445"/>
    </location>
</feature>
<dbReference type="Pfam" id="PF18947">
    <property type="entry name" value="HAMP_2"/>
    <property type="match status" value="1"/>
</dbReference>
<evidence type="ECO:0000259" key="9">
    <source>
        <dbReference type="PROSITE" id="PS50111"/>
    </source>
</evidence>
<dbReference type="Gene3D" id="1.20.120.1530">
    <property type="match status" value="2"/>
</dbReference>
<feature type="region of interest" description="Disordered" evidence="7">
    <location>
        <begin position="703"/>
        <end position="751"/>
    </location>
</feature>
<comment type="similarity">
    <text evidence="4">Belongs to the methyl-accepting chemotaxis (MCP) protein family.</text>
</comment>
<gene>
    <name evidence="11" type="ORF">IFO71_01290</name>
</gene>
<dbReference type="CDD" id="cd11386">
    <property type="entry name" value="MCP_signal"/>
    <property type="match status" value="1"/>
</dbReference>
<evidence type="ECO:0000313" key="12">
    <source>
        <dbReference type="Proteomes" id="UP000613768"/>
    </source>
</evidence>
<evidence type="ECO:0000256" key="8">
    <source>
        <dbReference type="SAM" id="Phobius"/>
    </source>
</evidence>
<protein>
    <submittedName>
        <fullName evidence="11">MCP four helix bundle domain-containing protein</fullName>
    </submittedName>
</protein>
<evidence type="ECO:0000256" key="2">
    <source>
        <dbReference type="ARBA" id="ARBA00022481"/>
    </source>
</evidence>
<dbReference type="SMART" id="SM00283">
    <property type="entry name" value="MA"/>
    <property type="match status" value="1"/>
</dbReference>
<organism evidence="11 12">
    <name type="scientific">Pseudomarimonas arenosa</name>
    <dbReference type="NCBI Taxonomy" id="2774145"/>
    <lineage>
        <taxon>Bacteria</taxon>
        <taxon>Pseudomonadati</taxon>
        <taxon>Pseudomonadota</taxon>
        <taxon>Gammaproteobacteria</taxon>
        <taxon>Lysobacterales</taxon>
        <taxon>Lysobacteraceae</taxon>
        <taxon>Pseudomarimonas</taxon>
    </lineage>
</organism>
<dbReference type="InterPro" id="IPR051310">
    <property type="entry name" value="MCP_chemotaxis"/>
</dbReference>
<dbReference type="EMBL" id="JACYTR010000002">
    <property type="protein sequence ID" value="MBD8524363.1"/>
    <property type="molecule type" value="Genomic_DNA"/>
</dbReference>
<keyword evidence="2" id="KW-0488">Methylation</keyword>
<dbReference type="PANTHER" id="PTHR43531">
    <property type="entry name" value="PROTEIN ICFG"/>
    <property type="match status" value="1"/>
</dbReference>
<evidence type="ECO:0000256" key="3">
    <source>
        <dbReference type="ARBA" id="ARBA00023224"/>
    </source>
</evidence>
<dbReference type="RefSeq" id="WP_192027716.1">
    <property type="nucleotide sequence ID" value="NZ_JACYTR010000002.1"/>
</dbReference>
<dbReference type="GO" id="GO:0004888">
    <property type="term" value="F:transmembrane signaling receptor activity"/>
    <property type="evidence" value="ECO:0007669"/>
    <property type="project" value="TreeGrafter"/>
</dbReference>
<dbReference type="AlphaFoldDB" id="A0AAW3ZEH4"/>
<dbReference type="Proteomes" id="UP000613768">
    <property type="component" value="Unassembled WGS sequence"/>
</dbReference>
<dbReference type="InterPro" id="IPR024478">
    <property type="entry name" value="HlyB_4HB_MCP"/>
</dbReference>
<dbReference type="PANTHER" id="PTHR43531:SF14">
    <property type="entry name" value="METHYL-ACCEPTING CHEMOTAXIS PROTEIN I-RELATED"/>
    <property type="match status" value="1"/>
</dbReference>
<dbReference type="InterPro" id="IPR003660">
    <property type="entry name" value="HAMP_dom"/>
</dbReference>
<dbReference type="Pfam" id="PF00015">
    <property type="entry name" value="MCPsignal"/>
    <property type="match status" value="1"/>
</dbReference>
<dbReference type="GO" id="GO:0006935">
    <property type="term" value="P:chemotaxis"/>
    <property type="evidence" value="ECO:0007669"/>
    <property type="project" value="TreeGrafter"/>
</dbReference>
<dbReference type="Pfam" id="PF18575">
    <property type="entry name" value="HAMP_N3"/>
    <property type="match status" value="1"/>
</dbReference>
<keyword evidence="12" id="KW-1185">Reference proteome</keyword>
<keyword evidence="8" id="KW-0472">Membrane</keyword>
<feature type="region of interest" description="Disordered" evidence="7">
    <location>
        <begin position="472"/>
        <end position="502"/>
    </location>
</feature>
<evidence type="ECO:0000259" key="10">
    <source>
        <dbReference type="PROSITE" id="PS50885"/>
    </source>
</evidence>
<evidence type="ECO:0000256" key="5">
    <source>
        <dbReference type="PROSITE-ProRule" id="PRU00284"/>
    </source>
</evidence>
<dbReference type="FunFam" id="1.10.287.950:FF:000001">
    <property type="entry name" value="Methyl-accepting chemotaxis sensory transducer"/>
    <property type="match status" value="1"/>
</dbReference>
<dbReference type="Pfam" id="PF12729">
    <property type="entry name" value="4HB_MCP_1"/>
    <property type="match status" value="1"/>
</dbReference>
<feature type="transmembrane region" description="Helical" evidence="8">
    <location>
        <begin position="189"/>
        <end position="208"/>
    </location>
</feature>
<evidence type="ECO:0000256" key="4">
    <source>
        <dbReference type="ARBA" id="ARBA00029447"/>
    </source>
</evidence>
<keyword evidence="8" id="KW-0812">Transmembrane</keyword>
<dbReference type="GO" id="GO:0007165">
    <property type="term" value="P:signal transduction"/>
    <property type="evidence" value="ECO:0007669"/>
    <property type="project" value="UniProtKB-KW"/>
</dbReference>
<dbReference type="SUPFAM" id="SSF58104">
    <property type="entry name" value="Methyl-accepting chemotaxis protein (MCP) signaling domain"/>
    <property type="match status" value="1"/>
</dbReference>
<dbReference type="PROSITE" id="PS50111">
    <property type="entry name" value="CHEMOTAXIS_TRANSDUC_2"/>
    <property type="match status" value="1"/>
</dbReference>
<comment type="caution">
    <text evidence="11">The sequence shown here is derived from an EMBL/GenBank/DDBJ whole genome shotgun (WGS) entry which is preliminary data.</text>
</comment>
<evidence type="ECO:0000256" key="7">
    <source>
        <dbReference type="SAM" id="MobiDB-lite"/>
    </source>
</evidence>
<keyword evidence="6" id="KW-0175">Coiled coil</keyword>
<comment type="subcellular location">
    <subcellularLocation>
        <location evidence="1">Membrane</location>
    </subcellularLocation>
</comment>
<keyword evidence="8" id="KW-1133">Transmembrane helix</keyword>
<dbReference type="GO" id="GO:0005886">
    <property type="term" value="C:plasma membrane"/>
    <property type="evidence" value="ECO:0007669"/>
    <property type="project" value="TreeGrafter"/>
</dbReference>
<accession>A0AAW3ZEH4</accession>
<keyword evidence="3 5" id="KW-0807">Transducer</keyword>
<evidence type="ECO:0000256" key="1">
    <source>
        <dbReference type="ARBA" id="ARBA00004370"/>
    </source>
</evidence>
<evidence type="ECO:0000313" key="11">
    <source>
        <dbReference type="EMBL" id="MBD8524363.1"/>
    </source>
</evidence>
<evidence type="ECO:0000256" key="6">
    <source>
        <dbReference type="SAM" id="Coils"/>
    </source>
</evidence>
<proteinExistence type="inferred from homology"/>
<name>A0AAW3ZEH4_9GAMM</name>
<dbReference type="PROSITE" id="PS50885">
    <property type="entry name" value="HAMP"/>
    <property type="match status" value="1"/>
</dbReference>
<dbReference type="InterPro" id="IPR041395">
    <property type="entry name" value="McpB_HAMP_3rd"/>
</dbReference>